<dbReference type="SUPFAM" id="SSF54928">
    <property type="entry name" value="RNA-binding domain, RBD"/>
    <property type="match status" value="1"/>
</dbReference>
<reference evidence="12" key="1">
    <citation type="submission" date="2022-03" db="EMBL/GenBank/DDBJ databases">
        <authorList>
            <person name="Tunstrom K."/>
        </authorList>
    </citation>
    <scope>NUCLEOTIDE SEQUENCE</scope>
</reference>
<keyword evidence="13" id="KW-1185">Reference proteome</keyword>
<evidence type="ECO:0000256" key="1">
    <source>
        <dbReference type="ARBA" id="ARBA00022723"/>
    </source>
</evidence>
<evidence type="ECO:0000256" key="3">
    <source>
        <dbReference type="ARBA" id="ARBA00022771"/>
    </source>
</evidence>
<evidence type="ECO:0000256" key="2">
    <source>
        <dbReference type="ARBA" id="ARBA00022737"/>
    </source>
</evidence>
<gene>
    <name evidence="12" type="ORF">EEDITHA_LOCUS19126</name>
</gene>
<dbReference type="InterPro" id="IPR003954">
    <property type="entry name" value="RRM_euk-type"/>
</dbReference>
<dbReference type="InterPro" id="IPR000571">
    <property type="entry name" value="Znf_CCCH"/>
</dbReference>
<feature type="zinc finger region" description="C3H1-type" evidence="7">
    <location>
        <begin position="157"/>
        <end position="185"/>
    </location>
</feature>
<evidence type="ECO:0000256" key="9">
    <source>
        <dbReference type="SAM" id="MobiDB-lite"/>
    </source>
</evidence>
<sequence>MINHKSHKEWRRIAKKERRRRIRTLNAKKRDYISPREYEKWCKDQESLELIELEQIEKSNQEENDKWLKAEQVALEQWKKIQLKNELLLQEKLKQQAKLKLEWEMEKEKRAREAERLKEIEEENRKRQEIFMSNLNNFLNGDTIEPPKELLILYETKPNSEPCPFFTKTACCRFGDECSRNHKYPGISKILLAANMFGHFGLENANFNEYDTDIMLEYEDSDTYKEFKDFFFDILPEFQKFGKVVELKVCNNYEKHLRGNTYVEYADVRSAVQAYRTLHSRWYGGKQLSLQFCEMTSWNNAICGLQSSKRCPKGRACNFLHVFKNPVKLLLEEKRNSERQGRTTSRSWRWSESPERQSSRYKDNERYFSTDQDRRRHRHRSHRSKSSRNNER</sequence>
<dbReference type="GO" id="GO:0008270">
    <property type="term" value="F:zinc ion binding"/>
    <property type="evidence" value="ECO:0007669"/>
    <property type="project" value="UniProtKB-KW"/>
</dbReference>
<dbReference type="PRINTS" id="PR01848">
    <property type="entry name" value="U2AUXFACTOR"/>
</dbReference>
<dbReference type="SMART" id="SM00361">
    <property type="entry name" value="RRM_1"/>
    <property type="match status" value="1"/>
</dbReference>
<dbReference type="SMART" id="SM00356">
    <property type="entry name" value="ZnF_C3H1"/>
    <property type="match status" value="2"/>
</dbReference>
<dbReference type="EMBL" id="CAKOGL010000027">
    <property type="protein sequence ID" value="CAH2104790.1"/>
    <property type="molecule type" value="Genomic_DNA"/>
</dbReference>
<dbReference type="InterPro" id="IPR012677">
    <property type="entry name" value="Nucleotide-bd_a/b_plait_sf"/>
</dbReference>
<evidence type="ECO:0000256" key="4">
    <source>
        <dbReference type="ARBA" id="ARBA00022833"/>
    </source>
</evidence>
<keyword evidence="5 6" id="KW-0694">RNA-binding</keyword>
<evidence type="ECO:0000313" key="12">
    <source>
        <dbReference type="EMBL" id="CAH2104790.1"/>
    </source>
</evidence>
<keyword evidence="4 7" id="KW-0862">Zinc</keyword>
<dbReference type="Pfam" id="PF00076">
    <property type="entry name" value="RRM_1"/>
    <property type="match status" value="1"/>
</dbReference>
<feature type="coiled-coil region" evidence="8">
    <location>
        <begin position="103"/>
        <end position="130"/>
    </location>
</feature>
<dbReference type="SMART" id="SM00360">
    <property type="entry name" value="RRM"/>
    <property type="match status" value="1"/>
</dbReference>
<dbReference type="InterPro" id="IPR000504">
    <property type="entry name" value="RRM_dom"/>
</dbReference>
<keyword evidence="3 7" id="KW-0863">Zinc-finger</keyword>
<feature type="compositionally biased region" description="Basic residues" evidence="9">
    <location>
        <begin position="375"/>
        <end position="386"/>
    </location>
</feature>
<feature type="compositionally biased region" description="Basic and acidic residues" evidence="9">
    <location>
        <begin position="352"/>
        <end position="374"/>
    </location>
</feature>
<evidence type="ECO:0000313" key="13">
    <source>
        <dbReference type="Proteomes" id="UP001153954"/>
    </source>
</evidence>
<organism evidence="12 13">
    <name type="scientific">Euphydryas editha</name>
    <name type="common">Edith's checkerspot</name>
    <dbReference type="NCBI Taxonomy" id="104508"/>
    <lineage>
        <taxon>Eukaryota</taxon>
        <taxon>Metazoa</taxon>
        <taxon>Ecdysozoa</taxon>
        <taxon>Arthropoda</taxon>
        <taxon>Hexapoda</taxon>
        <taxon>Insecta</taxon>
        <taxon>Pterygota</taxon>
        <taxon>Neoptera</taxon>
        <taxon>Endopterygota</taxon>
        <taxon>Lepidoptera</taxon>
        <taxon>Glossata</taxon>
        <taxon>Ditrysia</taxon>
        <taxon>Papilionoidea</taxon>
        <taxon>Nymphalidae</taxon>
        <taxon>Nymphalinae</taxon>
        <taxon>Euphydryas</taxon>
    </lineage>
</organism>
<dbReference type="PANTHER" id="PTHR12620">
    <property type="entry name" value="U2 SNRNP AUXILIARY FACTOR, SMALL SUBUNIT"/>
    <property type="match status" value="1"/>
</dbReference>
<feature type="domain" description="C3H1-type" evidence="11">
    <location>
        <begin position="157"/>
        <end position="185"/>
    </location>
</feature>
<dbReference type="Proteomes" id="UP001153954">
    <property type="component" value="Unassembled WGS sequence"/>
</dbReference>
<evidence type="ECO:0000256" key="5">
    <source>
        <dbReference type="ARBA" id="ARBA00022884"/>
    </source>
</evidence>
<dbReference type="InterPro" id="IPR009145">
    <property type="entry name" value="U2AF_small"/>
</dbReference>
<evidence type="ECO:0000256" key="8">
    <source>
        <dbReference type="SAM" id="Coils"/>
    </source>
</evidence>
<evidence type="ECO:0000259" key="10">
    <source>
        <dbReference type="PROSITE" id="PS50102"/>
    </source>
</evidence>
<keyword evidence="8" id="KW-0175">Coiled coil</keyword>
<dbReference type="AlphaFoldDB" id="A0AAU9V3K1"/>
<accession>A0AAU9V3K1</accession>
<dbReference type="GO" id="GO:0000398">
    <property type="term" value="P:mRNA splicing, via spliceosome"/>
    <property type="evidence" value="ECO:0007669"/>
    <property type="project" value="InterPro"/>
</dbReference>
<feature type="region of interest" description="Disordered" evidence="9">
    <location>
        <begin position="334"/>
        <end position="392"/>
    </location>
</feature>
<name>A0AAU9V3K1_EUPED</name>
<dbReference type="GO" id="GO:0003723">
    <property type="term" value="F:RNA binding"/>
    <property type="evidence" value="ECO:0007669"/>
    <property type="project" value="UniProtKB-UniRule"/>
</dbReference>
<keyword evidence="1 7" id="KW-0479">Metal-binding</keyword>
<dbReference type="Gene3D" id="3.30.70.330">
    <property type="match status" value="1"/>
</dbReference>
<dbReference type="PROSITE" id="PS50102">
    <property type="entry name" value="RRM"/>
    <property type="match status" value="1"/>
</dbReference>
<dbReference type="Gene3D" id="2.30.30.1190">
    <property type="match status" value="1"/>
</dbReference>
<evidence type="ECO:0000256" key="7">
    <source>
        <dbReference type="PROSITE-ProRule" id="PRU00723"/>
    </source>
</evidence>
<feature type="compositionally biased region" description="Low complexity" evidence="9">
    <location>
        <begin position="342"/>
        <end position="351"/>
    </location>
</feature>
<dbReference type="GO" id="GO:0089701">
    <property type="term" value="C:U2AF complex"/>
    <property type="evidence" value="ECO:0007669"/>
    <property type="project" value="InterPro"/>
</dbReference>
<comment type="caution">
    <text evidence="12">The sequence shown here is derived from an EMBL/GenBank/DDBJ whole genome shotgun (WGS) entry which is preliminary data.</text>
</comment>
<dbReference type="InterPro" id="IPR035979">
    <property type="entry name" value="RBD_domain_sf"/>
</dbReference>
<feature type="domain" description="RRM" evidence="10">
    <location>
        <begin position="216"/>
        <end position="295"/>
    </location>
</feature>
<proteinExistence type="predicted"/>
<evidence type="ECO:0000259" key="11">
    <source>
        <dbReference type="PROSITE" id="PS50103"/>
    </source>
</evidence>
<protein>
    <submittedName>
        <fullName evidence="12">Uncharacterized protein</fullName>
    </submittedName>
</protein>
<feature type="zinc finger region" description="C3H1-type" evidence="7">
    <location>
        <begin position="297"/>
        <end position="324"/>
    </location>
</feature>
<feature type="domain" description="C3H1-type" evidence="11">
    <location>
        <begin position="297"/>
        <end position="324"/>
    </location>
</feature>
<evidence type="ECO:0000256" key="6">
    <source>
        <dbReference type="PROSITE-ProRule" id="PRU00176"/>
    </source>
</evidence>
<keyword evidence="2" id="KW-0677">Repeat</keyword>
<dbReference type="PROSITE" id="PS50103">
    <property type="entry name" value="ZF_C3H1"/>
    <property type="match status" value="2"/>
</dbReference>